<dbReference type="EMBL" id="JAADJZ010000003">
    <property type="protein sequence ID" value="KAF2876720.1"/>
    <property type="molecule type" value="Genomic_DNA"/>
</dbReference>
<accession>A0A7C8MC68</accession>
<name>A0A7C8MC68_9PLEO</name>
<dbReference type="PANTHER" id="PTHR42077">
    <property type="entry name" value="YALI0F30239P"/>
    <property type="match status" value="1"/>
</dbReference>
<evidence type="ECO:0000313" key="3">
    <source>
        <dbReference type="Proteomes" id="UP000481861"/>
    </source>
</evidence>
<evidence type="ECO:0000256" key="1">
    <source>
        <dbReference type="SAM" id="Phobius"/>
    </source>
</evidence>
<keyword evidence="3" id="KW-1185">Reference proteome</keyword>
<proteinExistence type="predicted"/>
<comment type="caution">
    <text evidence="2">The sequence shown here is derived from an EMBL/GenBank/DDBJ whole genome shotgun (WGS) entry which is preliminary data.</text>
</comment>
<keyword evidence="1" id="KW-1133">Transmembrane helix</keyword>
<keyword evidence="1" id="KW-0472">Membrane</keyword>
<dbReference type="Proteomes" id="UP000481861">
    <property type="component" value="Unassembled WGS sequence"/>
</dbReference>
<evidence type="ECO:0000313" key="2">
    <source>
        <dbReference type="EMBL" id="KAF2876720.1"/>
    </source>
</evidence>
<gene>
    <name evidence="2" type="ORF">BDV95DRAFT_651027</name>
</gene>
<sequence length="159" mass="17978">MGALGNLVPLVVLFLFVAGAGWVGYQIYLYSNELAERGVRKMEKKNVVFTKDGARVGVKEVRAEDYTDKTQRAFVKTWNAAHDSYVSRVIPWLARKPLLTDMIAVLQHRDPRRTPRNPRRGQSRGVMEEICVGYLHSSADFGYIDFADEARDRLASGDT</sequence>
<dbReference type="OrthoDB" id="4083871at2759"/>
<keyword evidence="1" id="KW-0812">Transmembrane</keyword>
<reference evidence="2 3" key="1">
    <citation type="submission" date="2020-01" db="EMBL/GenBank/DDBJ databases">
        <authorList>
            <consortium name="DOE Joint Genome Institute"/>
            <person name="Haridas S."/>
            <person name="Albert R."/>
            <person name="Binder M."/>
            <person name="Bloem J."/>
            <person name="Labutti K."/>
            <person name="Salamov A."/>
            <person name="Andreopoulos B."/>
            <person name="Baker S.E."/>
            <person name="Barry K."/>
            <person name="Bills G."/>
            <person name="Bluhm B.H."/>
            <person name="Cannon C."/>
            <person name="Castanera R."/>
            <person name="Culley D.E."/>
            <person name="Daum C."/>
            <person name="Ezra D."/>
            <person name="Gonzalez J.B."/>
            <person name="Henrissat B."/>
            <person name="Kuo A."/>
            <person name="Liang C."/>
            <person name="Lipzen A."/>
            <person name="Lutzoni F."/>
            <person name="Magnuson J."/>
            <person name="Mondo S."/>
            <person name="Nolan M."/>
            <person name="Ohm R."/>
            <person name="Pangilinan J."/>
            <person name="Park H.-J.H."/>
            <person name="Ramirez L."/>
            <person name="Alfaro M."/>
            <person name="Sun H."/>
            <person name="Tritt A."/>
            <person name="Yoshinaga Y."/>
            <person name="Zwiers L.-H.L."/>
            <person name="Turgeon B.G."/>
            <person name="Goodwin S.B."/>
            <person name="Spatafora J.W."/>
            <person name="Crous P.W."/>
            <person name="Grigoriev I.V."/>
        </authorList>
    </citation>
    <scope>NUCLEOTIDE SEQUENCE [LARGE SCALE GENOMIC DNA]</scope>
    <source>
        <strain evidence="2 3">CBS 611.86</strain>
    </source>
</reference>
<organism evidence="2 3">
    <name type="scientific">Massariosphaeria phaeospora</name>
    <dbReference type="NCBI Taxonomy" id="100035"/>
    <lineage>
        <taxon>Eukaryota</taxon>
        <taxon>Fungi</taxon>
        <taxon>Dikarya</taxon>
        <taxon>Ascomycota</taxon>
        <taxon>Pezizomycotina</taxon>
        <taxon>Dothideomycetes</taxon>
        <taxon>Pleosporomycetidae</taxon>
        <taxon>Pleosporales</taxon>
        <taxon>Pleosporales incertae sedis</taxon>
        <taxon>Massariosphaeria</taxon>
    </lineage>
</organism>
<dbReference type="AlphaFoldDB" id="A0A7C8MC68"/>
<dbReference type="PANTHER" id="PTHR42077:SF1">
    <property type="entry name" value="YALI0F30239P"/>
    <property type="match status" value="1"/>
</dbReference>
<protein>
    <submittedName>
        <fullName evidence="2">Uncharacterized protein</fullName>
    </submittedName>
</protein>
<feature type="transmembrane region" description="Helical" evidence="1">
    <location>
        <begin position="6"/>
        <end position="30"/>
    </location>
</feature>